<protein>
    <submittedName>
        <fullName evidence="2">Uncharacterized protein</fullName>
    </submittedName>
</protein>
<evidence type="ECO:0000256" key="1">
    <source>
        <dbReference type="SAM" id="MobiDB-lite"/>
    </source>
</evidence>
<reference evidence="2 3" key="1">
    <citation type="submission" date="2017-11" db="EMBL/GenBank/DDBJ databases">
        <title>Comparative genomics of Botrytis spp.</title>
        <authorList>
            <person name="Valero-Jimenez C.A."/>
            <person name="Tapia P."/>
            <person name="Veloso J."/>
            <person name="Silva-Moreno E."/>
            <person name="Staats M."/>
            <person name="Valdes J.H."/>
            <person name="Van Kan J.A.L."/>
        </authorList>
    </citation>
    <scope>NUCLEOTIDE SEQUENCE [LARGE SCALE GENOMIC DNA]</scope>
    <source>
        <strain evidence="2 3">MUCL2830</strain>
    </source>
</reference>
<evidence type="ECO:0000313" key="2">
    <source>
        <dbReference type="EMBL" id="TEY26297.1"/>
    </source>
</evidence>
<comment type="caution">
    <text evidence="2">The sequence shown here is derived from an EMBL/GenBank/DDBJ whole genome shotgun (WGS) entry which is preliminary data.</text>
</comment>
<accession>A0A4Y8CD75</accession>
<name>A0A4Y8CD75_9HELO</name>
<dbReference type="EMBL" id="PHWZ01001218">
    <property type="protein sequence ID" value="TEY26297.1"/>
    <property type="molecule type" value="Genomic_DNA"/>
</dbReference>
<dbReference type="AlphaFoldDB" id="A0A4Y8CD75"/>
<sequence>MSPITRKQSEAMSAQPLPQEPTPSSVQQMEAEIQCQILKEDSPLSEDEEFEEIVQLPFTIP</sequence>
<dbReference type="Proteomes" id="UP000297299">
    <property type="component" value="Unassembled WGS sequence"/>
</dbReference>
<proteinExistence type="predicted"/>
<organism evidence="2 3">
    <name type="scientific">Botryotinia calthae</name>
    <dbReference type="NCBI Taxonomy" id="38488"/>
    <lineage>
        <taxon>Eukaryota</taxon>
        <taxon>Fungi</taxon>
        <taxon>Dikarya</taxon>
        <taxon>Ascomycota</taxon>
        <taxon>Pezizomycotina</taxon>
        <taxon>Leotiomycetes</taxon>
        <taxon>Helotiales</taxon>
        <taxon>Sclerotiniaceae</taxon>
        <taxon>Botryotinia</taxon>
    </lineage>
</organism>
<keyword evidence="3" id="KW-1185">Reference proteome</keyword>
<evidence type="ECO:0000313" key="3">
    <source>
        <dbReference type="Proteomes" id="UP000297299"/>
    </source>
</evidence>
<feature type="region of interest" description="Disordered" evidence="1">
    <location>
        <begin position="1"/>
        <end position="29"/>
    </location>
</feature>
<gene>
    <name evidence="2" type="ORF">BOTCAL_1222g00010</name>
</gene>